<dbReference type="RefSeq" id="XP_007406344.1">
    <property type="nucleotide sequence ID" value="XM_007406282.1"/>
</dbReference>
<dbReference type="KEGG" id="mlr:MELLADRAFT_94371"/>
<feature type="region of interest" description="Disordered" evidence="1">
    <location>
        <begin position="226"/>
        <end position="249"/>
    </location>
</feature>
<dbReference type="Pfam" id="PF18271">
    <property type="entry name" value="GH131_N"/>
    <property type="match status" value="1"/>
</dbReference>
<dbReference type="Gene3D" id="2.60.120.1160">
    <property type="match status" value="1"/>
</dbReference>
<dbReference type="PANTHER" id="PTHR34612:SF2">
    <property type="entry name" value="GLYCOSIDE HYDROLASE 131 CATALYTIC N-TERMINAL DOMAIN-CONTAINING PROTEIN"/>
    <property type="match status" value="1"/>
</dbReference>
<dbReference type="InterPro" id="IPR041524">
    <property type="entry name" value="GH131_N"/>
</dbReference>
<keyword evidence="4" id="KW-1185">Reference proteome</keyword>
<reference evidence="4" key="1">
    <citation type="journal article" date="2011" name="Proc. Natl. Acad. Sci. U.S.A.">
        <title>Obligate biotrophy features unraveled by the genomic analysis of rust fungi.</title>
        <authorList>
            <person name="Duplessis S."/>
            <person name="Cuomo C.A."/>
            <person name="Lin Y.-C."/>
            <person name="Aerts A."/>
            <person name="Tisserant E."/>
            <person name="Veneault-Fourrey C."/>
            <person name="Joly D.L."/>
            <person name="Hacquard S."/>
            <person name="Amselem J."/>
            <person name="Cantarel B.L."/>
            <person name="Chiu R."/>
            <person name="Coutinho P.M."/>
            <person name="Feau N."/>
            <person name="Field M."/>
            <person name="Frey P."/>
            <person name="Gelhaye E."/>
            <person name="Goldberg J."/>
            <person name="Grabherr M.G."/>
            <person name="Kodira C.D."/>
            <person name="Kohler A."/>
            <person name="Kuees U."/>
            <person name="Lindquist E.A."/>
            <person name="Lucas S.M."/>
            <person name="Mago R."/>
            <person name="Mauceli E."/>
            <person name="Morin E."/>
            <person name="Murat C."/>
            <person name="Pangilinan J.L."/>
            <person name="Park R."/>
            <person name="Pearson M."/>
            <person name="Quesneville H."/>
            <person name="Rouhier N."/>
            <person name="Sakthikumar S."/>
            <person name="Salamov A.A."/>
            <person name="Schmutz J."/>
            <person name="Selles B."/>
            <person name="Shapiro H."/>
            <person name="Tanguay P."/>
            <person name="Tuskan G.A."/>
            <person name="Henrissat B."/>
            <person name="Van de Peer Y."/>
            <person name="Rouze P."/>
            <person name="Ellis J.G."/>
            <person name="Dodds P.N."/>
            <person name="Schein J.E."/>
            <person name="Zhong S."/>
            <person name="Hamelin R.C."/>
            <person name="Grigoriev I.V."/>
            <person name="Szabo L.J."/>
            <person name="Martin F."/>
        </authorList>
    </citation>
    <scope>NUCLEOTIDE SEQUENCE [LARGE SCALE GENOMIC DNA]</scope>
    <source>
        <strain evidence="4">98AG31 / pathotype 3-4-7</strain>
    </source>
</reference>
<dbReference type="HOGENOM" id="CLU_063723_2_1_1"/>
<dbReference type="GeneID" id="18936859"/>
<evidence type="ECO:0000256" key="1">
    <source>
        <dbReference type="SAM" id="MobiDB-lite"/>
    </source>
</evidence>
<feature type="compositionally biased region" description="Basic residues" evidence="1">
    <location>
        <begin position="229"/>
        <end position="238"/>
    </location>
</feature>
<dbReference type="OrthoDB" id="5283326at2759"/>
<evidence type="ECO:0000313" key="4">
    <source>
        <dbReference type="Proteomes" id="UP000001072"/>
    </source>
</evidence>
<accession>F4RB93</accession>
<evidence type="ECO:0000259" key="2">
    <source>
        <dbReference type="Pfam" id="PF18271"/>
    </source>
</evidence>
<feature type="domain" description="Glycoside hydrolase 131 catalytic N-terminal" evidence="2">
    <location>
        <begin position="4"/>
        <end position="218"/>
    </location>
</feature>
<dbReference type="eggNOG" id="ENOG502SKJS">
    <property type="taxonomic scope" value="Eukaryota"/>
</dbReference>
<evidence type="ECO:0000313" key="3">
    <source>
        <dbReference type="EMBL" id="EGG10043.1"/>
    </source>
</evidence>
<dbReference type="InParanoid" id="F4RB93"/>
<gene>
    <name evidence="3" type="ORF">MELLADRAFT_94371</name>
</gene>
<protein>
    <recommendedName>
        <fullName evidence="2">Glycoside hydrolase 131 catalytic N-terminal domain-containing protein</fullName>
    </recommendedName>
</protein>
<organism evidence="4">
    <name type="scientific">Melampsora larici-populina (strain 98AG31 / pathotype 3-4-7)</name>
    <name type="common">Poplar leaf rust fungus</name>
    <dbReference type="NCBI Taxonomy" id="747676"/>
    <lineage>
        <taxon>Eukaryota</taxon>
        <taxon>Fungi</taxon>
        <taxon>Dikarya</taxon>
        <taxon>Basidiomycota</taxon>
        <taxon>Pucciniomycotina</taxon>
        <taxon>Pucciniomycetes</taxon>
        <taxon>Pucciniales</taxon>
        <taxon>Melampsoraceae</taxon>
        <taxon>Melampsora</taxon>
    </lineage>
</organism>
<dbReference type="STRING" id="747676.F4RB93"/>
<dbReference type="PANTHER" id="PTHR34612">
    <property type="entry name" value="GH131_N DOMAIN-CONTAINING PROTEIN"/>
    <property type="match status" value="1"/>
</dbReference>
<dbReference type="AlphaFoldDB" id="F4RB93"/>
<proteinExistence type="predicted"/>
<sequence length="249" mass="27078">MGLSINNDSIFTPGDNPANAQYGFRRTDVLPAIDVNTTLVGTTVFHQSFRLNKKLPLNLNHGYLLGSIEIPSGDHVFDIFTGSDFNSDDKAPLPTNNSATIRVRDLTTKTLYSAPLKNGTLYNFAVAVDWKGNMLTVYASEGNDDLKMVAGPVMNDPKVVAADNVLKGEWHFQLIKFPLPDPAVDVSKRGDVPHVGLQEGTTEGAFYSRVFVEDGAGGVITTSVTGHGHFGRKKHGSKCKPPVVPQRRR</sequence>
<dbReference type="Proteomes" id="UP000001072">
    <property type="component" value="Unassembled WGS sequence"/>
</dbReference>
<name>F4RB93_MELLP</name>
<dbReference type="EMBL" id="GL883095">
    <property type="protein sequence ID" value="EGG10043.1"/>
    <property type="molecule type" value="Genomic_DNA"/>
</dbReference>
<dbReference type="VEuPathDB" id="FungiDB:MELLADRAFT_94371"/>